<dbReference type="InterPro" id="IPR001251">
    <property type="entry name" value="CRAL-TRIO_dom"/>
</dbReference>
<dbReference type="InterPro" id="IPR011074">
    <property type="entry name" value="CRAL/TRIO_N_dom"/>
</dbReference>
<dbReference type="EMBL" id="KZ110596">
    <property type="protein sequence ID" value="OSX63102.1"/>
    <property type="molecule type" value="Genomic_DNA"/>
</dbReference>
<accession>A0A1X6N3T6</accession>
<dbReference type="Pfam" id="PF00650">
    <property type="entry name" value="CRAL_TRIO"/>
    <property type="match status" value="1"/>
</dbReference>
<dbReference type="CDD" id="cd00170">
    <property type="entry name" value="SEC14"/>
    <property type="match status" value="1"/>
</dbReference>
<dbReference type="SUPFAM" id="SSF46938">
    <property type="entry name" value="CRAL/TRIO N-terminal domain"/>
    <property type="match status" value="1"/>
</dbReference>
<dbReference type="GeneID" id="36330254"/>
<protein>
    <recommendedName>
        <fullName evidence="1">CRAL-TRIO domain-containing protein</fullName>
    </recommendedName>
</protein>
<dbReference type="Gene3D" id="1.10.8.20">
    <property type="entry name" value="N-terminal domain of phosphatidylinositol transfer protein sec14p"/>
    <property type="match status" value="1"/>
</dbReference>
<feature type="domain" description="CRAL-TRIO" evidence="1">
    <location>
        <begin position="86"/>
        <end position="259"/>
    </location>
</feature>
<dbReference type="InterPro" id="IPR036273">
    <property type="entry name" value="CRAL/TRIO_N_dom_sf"/>
</dbReference>
<dbReference type="InterPro" id="IPR036865">
    <property type="entry name" value="CRAL-TRIO_dom_sf"/>
</dbReference>
<dbReference type="Proteomes" id="UP000194127">
    <property type="component" value="Unassembled WGS sequence"/>
</dbReference>
<proteinExistence type="predicted"/>
<dbReference type="PANTHER" id="PTHR45657:SF1">
    <property type="entry name" value="CRAL-TRIO DOMAIN-CONTAINING PROTEIN YKL091C-RELATED"/>
    <property type="match status" value="1"/>
</dbReference>
<keyword evidence="3" id="KW-1185">Reference proteome</keyword>
<dbReference type="PANTHER" id="PTHR45657">
    <property type="entry name" value="CRAL-TRIO DOMAIN-CONTAINING PROTEIN YKL091C-RELATED"/>
    <property type="match status" value="1"/>
</dbReference>
<dbReference type="Gene3D" id="3.40.525.10">
    <property type="entry name" value="CRAL-TRIO lipid binding domain"/>
    <property type="match status" value="1"/>
</dbReference>
<dbReference type="InterPro" id="IPR051026">
    <property type="entry name" value="PI/PC_transfer"/>
</dbReference>
<dbReference type="PROSITE" id="PS50191">
    <property type="entry name" value="CRAL_TRIO"/>
    <property type="match status" value="1"/>
</dbReference>
<name>A0A1X6N3T6_9APHY</name>
<dbReference type="AlphaFoldDB" id="A0A1X6N3T6"/>
<dbReference type="Pfam" id="PF03765">
    <property type="entry name" value="CRAL_TRIO_N"/>
    <property type="match status" value="1"/>
</dbReference>
<organism evidence="2 3">
    <name type="scientific">Postia placenta MAD-698-R-SB12</name>
    <dbReference type="NCBI Taxonomy" id="670580"/>
    <lineage>
        <taxon>Eukaryota</taxon>
        <taxon>Fungi</taxon>
        <taxon>Dikarya</taxon>
        <taxon>Basidiomycota</taxon>
        <taxon>Agaricomycotina</taxon>
        <taxon>Agaricomycetes</taxon>
        <taxon>Polyporales</taxon>
        <taxon>Adustoporiaceae</taxon>
        <taxon>Rhodonia</taxon>
    </lineage>
</organism>
<dbReference type="OrthoDB" id="1434354at2759"/>
<evidence type="ECO:0000313" key="3">
    <source>
        <dbReference type="Proteomes" id="UP000194127"/>
    </source>
</evidence>
<gene>
    <name evidence="2" type="ORF">POSPLADRAFT_1141463</name>
</gene>
<dbReference type="RefSeq" id="XP_024339896.1">
    <property type="nucleotide sequence ID" value="XM_024485305.1"/>
</dbReference>
<dbReference type="STRING" id="670580.A0A1X6N3T6"/>
<sequence length="268" mass="31255">MPPTPNQEQQVVLAHFRAHLEERDLIHDGDTIGTDDWTLTRFLHARQFDVEAAAKMWADCQHWRKTVCGVGIDELYEQMNPTDFPERREVFQYWPMWFHKTDKEGRPLSIQRYGKVDIPALYNTITPDRFWTYILTSAERIPREVVPVASKRAGKQVDGIFLIIDLKGYSLGQFWQMKGIARDAFQVSQDYYPEMPAKFLIVNAPTTFTMIWSVLKRWLAPQTLEKMDVCGSDYKKVLLEHVSEENLPEDLGGTCQCEDFGGCIWWKE</sequence>
<evidence type="ECO:0000313" key="2">
    <source>
        <dbReference type="EMBL" id="OSX63102.1"/>
    </source>
</evidence>
<dbReference type="SMART" id="SM00516">
    <property type="entry name" value="SEC14"/>
    <property type="match status" value="1"/>
</dbReference>
<dbReference type="SMART" id="SM01100">
    <property type="entry name" value="CRAL_TRIO_N"/>
    <property type="match status" value="1"/>
</dbReference>
<dbReference type="SUPFAM" id="SSF52087">
    <property type="entry name" value="CRAL/TRIO domain"/>
    <property type="match status" value="1"/>
</dbReference>
<evidence type="ECO:0000259" key="1">
    <source>
        <dbReference type="PROSITE" id="PS50191"/>
    </source>
</evidence>
<reference evidence="2 3" key="1">
    <citation type="submission" date="2017-04" db="EMBL/GenBank/DDBJ databases">
        <title>Genome Sequence of the Model Brown-Rot Fungus Postia placenta SB12.</title>
        <authorList>
            <consortium name="DOE Joint Genome Institute"/>
            <person name="Gaskell J."/>
            <person name="Kersten P."/>
            <person name="Larrondo L.F."/>
            <person name="Canessa P."/>
            <person name="Martinez D."/>
            <person name="Hibbett D."/>
            <person name="Schmoll M."/>
            <person name="Kubicek C.P."/>
            <person name="Martinez A.T."/>
            <person name="Yadav J."/>
            <person name="Master E."/>
            <person name="Magnuson J.K."/>
            <person name="James T."/>
            <person name="Yaver D."/>
            <person name="Berka R."/>
            <person name="Labutti K."/>
            <person name="Lipzen A."/>
            <person name="Aerts A."/>
            <person name="Barry K."/>
            <person name="Henrissat B."/>
            <person name="Blanchette R."/>
            <person name="Grigoriev I."/>
            <person name="Cullen D."/>
        </authorList>
    </citation>
    <scope>NUCLEOTIDE SEQUENCE [LARGE SCALE GENOMIC DNA]</scope>
    <source>
        <strain evidence="2 3">MAD-698-R-SB12</strain>
    </source>
</reference>